<name>A0A6B2NQD0_9RHOB</name>
<comment type="caution">
    <text evidence="1">The sequence shown here is derived from an EMBL/GenBank/DDBJ whole genome shotgun (WGS) entry which is preliminary data.</text>
</comment>
<reference evidence="1" key="1">
    <citation type="submission" date="2020-02" db="EMBL/GenBank/DDBJ databases">
        <title>Delineation of the pyrene-degrading pathway in Roseobacter clade bacteria by genomic analysis.</title>
        <authorList>
            <person name="Zhou H."/>
            <person name="Wang H."/>
        </authorList>
    </citation>
    <scope>NUCLEOTIDE SEQUENCE</scope>
    <source>
        <strain evidence="1">PrR005</strain>
    </source>
</reference>
<sequence>MTFDLLFEPLIQTDAGWQNLPGLLSAMTRNEVKSFPALRPHQRPAWHMFLVQLSVMALDLAGHCDLPQDEDTWRDALRTLTSKFPDDQPWHLVAAAHDDPAFLQPADPGGLKWSEVSTPDALDMLITSRNHDVKREIARNAAPQDWIFALVSLQTMEGFGGAGNYGIARMNGGSSSRVLMGLAPARADGLHIDPSAWWKRDVSCLLAERMGIGGTTLIWQEPWPEGQLLDLGALDPLFIEVCRRVRLSYIGGRIMAERSTSKAARIAGKEAKGNTDDPWAPVHLSEGKSFTLGDQDWTHDLFFRLLFKSPPEWAAPPLAIRHADEATTPMLLLAEAFARGNSKTEGFKSRVVPVPLAQVRDLFGERPQAIAPGVLADIAGVSNTLVGALELTASEGDREKRRETKSTAKGRNRLSNITAAAREALQRQADLMFFPELWARLSVTTDAGFTPLRHAFLERLSCIARDEFARALPAIPCVSLMRPRAEARGRQELEKGLAKAMAGTREEDTHVEA</sequence>
<evidence type="ECO:0000313" key="1">
    <source>
        <dbReference type="EMBL" id="NDW46346.1"/>
    </source>
</evidence>
<proteinExistence type="predicted"/>
<dbReference type="EMBL" id="JAAGOX010000027">
    <property type="protein sequence ID" value="NDW46346.1"/>
    <property type="molecule type" value="Genomic_DNA"/>
</dbReference>
<dbReference type="RefSeq" id="WP_164131360.1">
    <property type="nucleotide sequence ID" value="NZ_JAAGOX010000027.1"/>
</dbReference>
<organism evidence="1">
    <name type="scientific">Ruegeria sp. PrR005</name>
    <dbReference type="NCBI Taxonomy" id="2706882"/>
    <lineage>
        <taxon>Bacteria</taxon>
        <taxon>Pseudomonadati</taxon>
        <taxon>Pseudomonadota</taxon>
        <taxon>Alphaproteobacteria</taxon>
        <taxon>Rhodobacterales</taxon>
        <taxon>Roseobacteraceae</taxon>
        <taxon>Ruegeria</taxon>
    </lineage>
</organism>
<protein>
    <submittedName>
        <fullName evidence="1">CRISPR-associated protein Cse1</fullName>
    </submittedName>
</protein>
<gene>
    <name evidence="1" type="ORF">G0P99_15390</name>
</gene>
<accession>A0A6B2NQD0</accession>
<dbReference type="AlphaFoldDB" id="A0A6B2NQD0"/>